<reference evidence="2" key="2">
    <citation type="submission" date="2010-03" db="EMBL/GenBank/DDBJ databases">
        <title>The genome sequence of Coccidioides posadasii strain Silveira.</title>
        <authorList>
            <consortium name="The Broad Institute Genome Sequencing Center for Infectious Disease"/>
            <person name="Neafsey D."/>
            <person name="Orbach M."/>
            <person name="Henn M.R."/>
            <person name="Cole G.T."/>
            <person name="Galgiani J."/>
            <person name="Gardner M.J."/>
            <person name="Kirkland T.N."/>
            <person name="Taylor J.W."/>
            <person name="Young S.K."/>
            <person name="Zeng Q."/>
            <person name="Koehrsen M."/>
            <person name="Alvarado L."/>
            <person name="Berlin A."/>
            <person name="Borenstein D."/>
            <person name="Chapman S.B."/>
            <person name="Chen Z."/>
            <person name="Engels R."/>
            <person name="Freedman E."/>
            <person name="Gellesch M."/>
            <person name="Goldberg J."/>
            <person name="Griggs A."/>
            <person name="Gujja S."/>
            <person name="Heilman E."/>
            <person name="Heiman D."/>
            <person name="Howarth C."/>
            <person name="Jen D."/>
            <person name="Larson L."/>
            <person name="Mehta T."/>
            <person name="Neiman D."/>
            <person name="Park D."/>
            <person name="Pearson M."/>
            <person name="Richards J."/>
            <person name="Roberts A."/>
            <person name="Saif S."/>
            <person name="Shea T."/>
            <person name="Shenoy N."/>
            <person name="Sisk P."/>
            <person name="Stolte C."/>
            <person name="Sykes S."/>
            <person name="Walk T."/>
            <person name="White J."/>
            <person name="Yandava C."/>
            <person name="Haas B."/>
            <person name="Nusbaum C."/>
            <person name="Birren B."/>
        </authorList>
    </citation>
    <scope>NUCLEOTIDE SEQUENCE [LARGE SCALE GENOMIC DNA]</scope>
    <source>
        <strain evidence="2">RMSCC 757 / Silveira</strain>
    </source>
</reference>
<reference evidence="2" key="1">
    <citation type="journal article" date="2010" name="Genome Res.">
        <title>Population genomic sequencing of Coccidioides fungi reveals recent hybridization and transposon control.</title>
        <authorList>
            <person name="Neafsey D.E."/>
            <person name="Barker B.M."/>
            <person name="Sharpton T.J."/>
            <person name="Stajich J.E."/>
            <person name="Park D.J."/>
            <person name="Whiston E."/>
            <person name="Hung C.-Y."/>
            <person name="McMahan C."/>
            <person name="White J."/>
            <person name="Sykes S."/>
            <person name="Heiman D."/>
            <person name="Young S."/>
            <person name="Zeng Q."/>
            <person name="Abouelleil A."/>
            <person name="Aftuck L."/>
            <person name="Bessette D."/>
            <person name="Brown A."/>
            <person name="FitzGerald M."/>
            <person name="Lui A."/>
            <person name="Macdonald J.P."/>
            <person name="Priest M."/>
            <person name="Orbach M.J."/>
            <person name="Galgiani J.N."/>
            <person name="Kirkland T.N."/>
            <person name="Cole G.T."/>
            <person name="Birren B.W."/>
            <person name="Henn M.R."/>
            <person name="Taylor J.W."/>
            <person name="Rounsley S.D."/>
        </authorList>
    </citation>
    <scope>NUCLEOTIDE SEQUENCE [LARGE SCALE GENOMIC DNA]</scope>
    <source>
        <strain evidence="2">RMSCC 757 / Silveira</strain>
    </source>
</reference>
<evidence type="ECO:0000313" key="1">
    <source>
        <dbReference type="EMBL" id="EFW20072.1"/>
    </source>
</evidence>
<name>E9D168_COCPS</name>
<accession>E9D168</accession>
<gene>
    <name evidence="1" type="ORF">CPSG_03247</name>
</gene>
<dbReference type="VEuPathDB" id="FungiDB:CPSG_03247"/>
<dbReference type="HOGENOM" id="CLU_1927419_0_0_1"/>
<dbReference type="EMBL" id="GL636489">
    <property type="protein sequence ID" value="EFW20072.1"/>
    <property type="molecule type" value="Genomic_DNA"/>
</dbReference>
<protein>
    <submittedName>
        <fullName evidence="1">Predicted protein</fullName>
    </submittedName>
</protein>
<dbReference type="AlphaFoldDB" id="E9D168"/>
<proteinExistence type="predicted"/>
<dbReference type="Proteomes" id="UP000002497">
    <property type="component" value="Unassembled WGS sequence"/>
</dbReference>
<organism evidence="2">
    <name type="scientific">Coccidioides posadasii (strain RMSCC 757 / Silveira)</name>
    <name type="common">Valley fever fungus</name>
    <dbReference type="NCBI Taxonomy" id="443226"/>
    <lineage>
        <taxon>Eukaryota</taxon>
        <taxon>Fungi</taxon>
        <taxon>Dikarya</taxon>
        <taxon>Ascomycota</taxon>
        <taxon>Pezizomycotina</taxon>
        <taxon>Eurotiomycetes</taxon>
        <taxon>Eurotiomycetidae</taxon>
        <taxon>Onygenales</taxon>
        <taxon>Onygenaceae</taxon>
        <taxon>Coccidioides</taxon>
    </lineage>
</organism>
<keyword evidence="2" id="KW-1185">Reference proteome</keyword>
<sequence length="131" mass="14499">MRKMGRPIPAQAAHGKPTPQVHLRELLAAHSKSCPAYQHCPHSGAILYILVNIPVPQSPSSPERCYQIRVPLITTPHKAFVDGSLLAGMMKRSRSRFLTTLKEGWATDTIKASSSEYARRHGILFTLATRS</sequence>
<evidence type="ECO:0000313" key="2">
    <source>
        <dbReference type="Proteomes" id="UP000002497"/>
    </source>
</evidence>